<name>A0AAV1CBY5_OLDCO</name>
<reference evidence="3" key="1">
    <citation type="submission" date="2023-03" db="EMBL/GenBank/DDBJ databases">
        <authorList>
            <person name="Julca I."/>
        </authorList>
    </citation>
    <scope>NUCLEOTIDE SEQUENCE</scope>
</reference>
<gene>
    <name evidence="3" type="ORF">OLC1_LOCUS4420</name>
</gene>
<dbReference type="PANTHER" id="PTHR31907">
    <property type="entry name" value="MLP-LIKE PROTEIN 423"/>
    <property type="match status" value="1"/>
</dbReference>
<dbReference type="InterPro" id="IPR023393">
    <property type="entry name" value="START-like_dom_sf"/>
</dbReference>
<evidence type="ECO:0000313" key="4">
    <source>
        <dbReference type="Proteomes" id="UP001161247"/>
    </source>
</evidence>
<dbReference type="EMBL" id="OX459119">
    <property type="protein sequence ID" value="CAI9092856.1"/>
    <property type="molecule type" value="Genomic_DNA"/>
</dbReference>
<dbReference type="InterPro" id="IPR000916">
    <property type="entry name" value="Bet_v_I/MLP"/>
</dbReference>
<dbReference type="FunFam" id="3.30.530.20:FF:000007">
    <property type="entry name" value="Major pollen allergen Bet v 1-A"/>
    <property type="match status" value="1"/>
</dbReference>
<dbReference type="PRINTS" id="PR00634">
    <property type="entry name" value="BETALLERGEN"/>
</dbReference>
<dbReference type="InterPro" id="IPR051761">
    <property type="entry name" value="MLP-like_ligand-binding"/>
</dbReference>
<dbReference type="Pfam" id="PF00407">
    <property type="entry name" value="Bet_v_1"/>
    <property type="match status" value="1"/>
</dbReference>
<dbReference type="GO" id="GO:0004864">
    <property type="term" value="F:protein phosphatase inhibitor activity"/>
    <property type="evidence" value="ECO:0007669"/>
    <property type="project" value="InterPro"/>
</dbReference>
<accession>A0AAV1CBY5</accession>
<dbReference type="GO" id="GO:0009738">
    <property type="term" value="P:abscisic acid-activated signaling pathway"/>
    <property type="evidence" value="ECO:0007669"/>
    <property type="project" value="InterPro"/>
</dbReference>
<feature type="domain" description="Bet v I/Major latex protein" evidence="2">
    <location>
        <begin position="2"/>
        <end position="152"/>
    </location>
</feature>
<dbReference type="Gene3D" id="3.30.530.20">
    <property type="match status" value="1"/>
</dbReference>
<dbReference type="InterPro" id="IPR024949">
    <property type="entry name" value="Bet_v_I_allergen"/>
</dbReference>
<dbReference type="GO" id="GO:0006952">
    <property type="term" value="P:defense response"/>
    <property type="evidence" value="ECO:0007669"/>
    <property type="project" value="InterPro"/>
</dbReference>
<dbReference type="GO" id="GO:0038023">
    <property type="term" value="F:signaling receptor activity"/>
    <property type="evidence" value="ECO:0007669"/>
    <property type="project" value="InterPro"/>
</dbReference>
<dbReference type="SUPFAM" id="SSF55961">
    <property type="entry name" value="Bet v1-like"/>
    <property type="match status" value="1"/>
</dbReference>
<evidence type="ECO:0000256" key="1">
    <source>
        <dbReference type="ARBA" id="ARBA00009744"/>
    </source>
</evidence>
<dbReference type="CDD" id="cd07816">
    <property type="entry name" value="Bet_v1-like"/>
    <property type="match status" value="1"/>
</dbReference>
<dbReference type="AlphaFoldDB" id="A0AAV1CBY5"/>
<proteinExistence type="inferred from homology"/>
<sequence length="152" mass="16875">MAATGKIDVEVELKSPADKFWAAIRDSPDLFPKAFPNQYKSIDVLEGDGKSVGTIRLVKYAEGSPEITFSKEKIEVVDEGNKTVSYSVIDGDLLKFYKVFKPTLVVSSEGDGSVVKWSCEFEKASEEIPNPDIIKEFAVKNFQELDAYLLKA</sequence>
<keyword evidence="4" id="KW-1185">Reference proteome</keyword>
<evidence type="ECO:0000259" key="2">
    <source>
        <dbReference type="SMART" id="SM01037"/>
    </source>
</evidence>
<organism evidence="3 4">
    <name type="scientific">Oldenlandia corymbosa var. corymbosa</name>
    <dbReference type="NCBI Taxonomy" id="529605"/>
    <lineage>
        <taxon>Eukaryota</taxon>
        <taxon>Viridiplantae</taxon>
        <taxon>Streptophyta</taxon>
        <taxon>Embryophyta</taxon>
        <taxon>Tracheophyta</taxon>
        <taxon>Spermatophyta</taxon>
        <taxon>Magnoliopsida</taxon>
        <taxon>eudicotyledons</taxon>
        <taxon>Gunneridae</taxon>
        <taxon>Pentapetalae</taxon>
        <taxon>asterids</taxon>
        <taxon>lamiids</taxon>
        <taxon>Gentianales</taxon>
        <taxon>Rubiaceae</taxon>
        <taxon>Rubioideae</taxon>
        <taxon>Spermacoceae</taxon>
        <taxon>Hedyotis-Oldenlandia complex</taxon>
        <taxon>Oldenlandia</taxon>
    </lineage>
</organism>
<evidence type="ECO:0000313" key="3">
    <source>
        <dbReference type="EMBL" id="CAI9092856.1"/>
    </source>
</evidence>
<dbReference type="Proteomes" id="UP001161247">
    <property type="component" value="Chromosome 2"/>
</dbReference>
<dbReference type="GO" id="GO:0010427">
    <property type="term" value="F:abscisic acid binding"/>
    <property type="evidence" value="ECO:0007669"/>
    <property type="project" value="InterPro"/>
</dbReference>
<protein>
    <submittedName>
        <fullName evidence="3">OLC1v1028198C1</fullName>
    </submittedName>
</protein>
<comment type="similarity">
    <text evidence="1">Belongs to the BetVI family.</text>
</comment>
<dbReference type="SMART" id="SM01037">
    <property type="entry name" value="Bet_v_1"/>
    <property type="match status" value="1"/>
</dbReference>